<evidence type="ECO:0008006" key="3">
    <source>
        <dbReference type="Google" id="ProtNLM"/>
    </source>
</evidence>
<reference evidence="1 2" key="1">
    <citation type="submission" date="2015-07" db="EMBL/GenBank/DDBJ databases">
        <title>Whole genome sequence of Herpetosiphon geysericola DSM 7119.</title>
        <authorList>
            <person name="Hemp J."/>
            <person name="Ward L.M."/>
            <person name="Pace L.A."/>
            <person name="Fischer W.W."/>
        </authorList>
    </citation>
    <scope>NUCLEOTIDE SEQUENCE [LARGE SCALE GENOMIC DNA]</scope>
    <source>
        <strain evidence="1 2">DSM 7119</strain>
    </source>
</reference>
<dbReference type="PATRIC" id="fig|70996.4.peg.4704"/>
<evidence type="ECO:0000313" key="1">
    <source>
        <dbReference type="EMBL" id="KPL90310.1"/>
    </source>
</evidence>
<protein>
    <recommendedName>
        <fullName evidence="3">Peptidase M28 domain-containing protein</fullName>
    </recommendedName>
</protein>
<keyword evidence="2" id="KW-1185">Reference proteome</keyword>
<dbReference type="AlphaFoldDB" id="A0A0P6YKK6"/>
<comment type="caution">
    <text evidence="1">The sequence shown here is derived from an EMBL/GenBank/DDBJ whole genome shotgun (WGS) entry which is preliminary data.</text>
</comment>
<dbReference type="RefSeq" id="WP_054533667.1">
    <property type="nucleotide sequence ID" value="NZ_LGKP01000012.1"/>
</dbReference>
<evidence type="ECO:0000313" key="2">
    <source>
        <dbReference type="Proteomes" id="UP000050277"/>
    </source>
</evidence>
<organism evidence="1 2">
    <name type="scientific">Herpetosiphon geysericola</name>
    <dbReference type="NCBI Taxonomy" id="70996"/>
    <lineage>
        <taxon>Bacteria</taxon>
        <taxon>Bacillati</taxon>
        <taxon>Chloroflexota</taxon>
        <taxon>Chloroflexia</taxon>
        <taxon>Herpetosiphonales</taxon>
        <taxon>Herpetosiphonaceae</taxon>
        <taxon>Herpetosiphon</taxon>
    </lineage>
</organism>
<proteinExistence type="predicted"/>
<sequence>MNITTHQELIGWHRYLEALGPRLTGSESHQRFIEFLAAELTALGCEVQRDRYYFTRWEAQNWGLALQNANRSETAIATSFHYPYSGCTPAEGIVGELVDCGKSPGNFQQAAGKIALVEVAVPALPTMLFIHPTKAAQASATQLPKTLRNPTLGSFLGGPDLQAAKKAGVKAVICMWSNISPANAAAQYLPFTSSYQDCPALWVDSVGGQQLKQAAAQGQQIRFTLQATLTEQCPTESLYVVLPSQASNESILINTHTDGPNAPEENGALGLLALVRWFKQQSLERNLIFIFATGHFQLPQLGKHGQATSTWLAEHPALWNGQQFRAVAGVTLEHLGCTEWHDNRAFTSYQPTTQPEIELTYTTSPMLEQLYYTALLQRTKQRVLTILPINDIYFGEGEPFYKANIPTISLIPAPNYLCATPSNAAIDKLDFDLMQQQIETFARVIGLIDQTSASRLGIAEPQPFSLVGSLFRRMVGANQGH</sequence>
<dbReference type="STRING" id="70996.SE18_06740"/>
<dbReference type="Gene3D" id="3.50.30.30">
    <property type="match status" value="1"/>
</dbReference>
<dbReference type="SUPFAM" id="SSF53187">
    <property type="entry name" value="Zn-dependent exopeptidases"/>
    <property type="match status" value="1"/>
</dbReference>
<dbReference type="Proteomes" id="UP000050277">
    <property type="component" value="Unassembled WGS sequence"/>
</dbReference>
<gene>
    <name evidence="1" type="ORF">SE18_06740</name>
</gene>
<name>A0A0P6YKK6_9CHLR</name>
<dbReference type="EMBL" id="LGKP01000012">
    <property type="protein sequence ID" value="KPL90310.1"/>
    <property type="molecule type" value="Genomic_DNA"/>
</dbReference>
<dbReference type="Gene3D" id="3.40.630.10">
    <property type="entry name" value="Zn peptidases"/>
    <property type="match status" value="1"/>
</dbReference>
<dbReference type="OrthoDB" id="9769665at2"/>
<accession>A0A0P6YKK6</accession>